<dbReference type="InterPro" id="IPR026021">
    <property type="entry name" value="YdjA-like"/>
</dbReference>
<gene>
    <name evidence="9" type="ORF">UR08_00485</name>
</gene>
<dbReference type="Proteomes" id="UP000257055">
    <property type="component" value="Unassembled WGS sequence"/>
</dbReference>
<keyword evidence="4" id="KW-0288">FMN</keyword>
<evidence type="ECO:0000256" key="1">
    <source>
        <dbReference type="ARBA" id="ARBA00001917"/>
    </source>
</evidence>
<keyword evidence="3" id="KW-0285">Flavoprotein</keyword>
<name>A0A3D8TSN2_9LIST</name>
<dbReference type="EMBL" id="LARY01000001">
    <property type="protein sequence ID" value="RDX02056.1"/>
    <property type="molecule type" value="Genomic_DNA"/>
</dbReference>
<organism evidence="9 10">
    <name type="scientific">Listeria kieliensis</name>
    <dbReference type="NCBI Taxonomy" id="1621700"/>
    <lineage>
        <taxon>Bacteria</taxon>
        <taxon>Bacillati</taxon>
        <taxon>Bacillota</taxon>
        <taxon>Bacilli</taxon>
        <taxon>Bacillales</taxon>
        <taxon>Listeriaceae</taxon>
        <taxon>Listeria</taxon>
    </lineage>
</organism>
<dbReference type="InterPro" id="IPR052530">
    <property type="entry name" value="NAD(P)H_nitroreductase"/>
</dbReference>
<keyword evidence="5" id="KW-0521">NADP</keyword>
<dbReference type="Pfam" id="PF00881">
    <property type="entry name" value="Nitroreductase"/>
    <property type="match status" value="1"/>
</dbReference>
<keyword evidence="6" id="KW-0560">Oxidoreductase</keyword>
<accession>A0A3D8TSN2</accession>
<evidence type="ECO:0000259" key="8">
    <source>
        <dbReference type="Pfam" id="PF00881"/>
    </source>
</evidence>
<evidence type="ECO:0000256" key="4">
    <source>
        <dbReference type="ARBA" id="ARBA00022643"/>
    </source>
</evidence>
<evidence type="ECO:0000256" key="5">
    <source>
        <dbReference type="ARBA" id="ARBA00022857"/>
    </source>
</evidence>
<dbReference type="RefSeq" id="WP_115751717.1">
    <property type="nucleotide sequence ID" value="NZ_LARY01000001.1"/>
</dbReference>
<dbReference type="GO" id="GO:0016491">
    <property type="term" value="F:oxidoreductase activity"/>
    <property type="evidence" value="ECO:0007669"/>
    <property type="project" value="UniProtKB-KW"/>
</dbReference>
<sequence length="184" mass="20883">MSELKRVIVERRSVKQISSRKIDRSLVEEIIELAAFAPFHSKVEPWHVYLIEDAEQKEKLVRAVAAAKNDGASLGQVKEMLERKFLTAPVILMVTSAVFQDAKKDFESVAATSAFIQNLQLAAWESGVGTIWRTPKFLFQPAFREALQIGEEETVMGLLPLTLLPEEKPDPKPRRELKDFLHEL</sequence>
<keyword evidence="10" id="KW-1185">Reference proteome</keyword>
<protein>
    <recommendedName>
        <fullName evidence="8">Nitroreductase domain-containing protein</fullName>
    </recommendedName>
</protein>
<comment type="similarity">
    <text evidence="2">Belongs to the nitroreductase family.</text>
</comment>
<dbReference type="InterPro" id="IPR000415">
    <property type="entry name" value="Nitroreductase-like"/>
</dbReference>
<evidence type="ECO:0000313" key="9">
    <source>
        <dbReference type="EMBL" id="RDX02056.1"/>
    </source>
</evidence>
<evidence type="ECO:0000256" key="2">
    <source>
        <dbReference type="ARBA" id="ARBA00007118"/>
    </source>
</evidence>
<evidence type="ECO:0000256" key="7">
    <source>
        <dbReference type="ARBA" id="ARBA00023027"/>
    </source>
</evidence>
<feature type="domain" description="Nitroreductase" evidence="8">
    <location>
        <begin position="8"/>
        <end position="160"/>
    </location>
</feature>
<dbReference type="Gene3D" id="3.40.109.10">
    <property type="entry name" value="NADH Oxidase"/>
    <property type="match status" value="1"/>
</dbReference>
<keyword evidence="7" id="KW-0520">NAD</keyword>
<evidence type="ECO:0000256" key="6">
    <source>
        <dbReference type="ARBA" id="ARBA00023002"/>
    </source>
</evidence>
<dbReference type="InterPro" id="IPR029479">
    <property type="entry name" value="Nitroreductase"/>
</dbReference>
<comment type="cofactor">
    <cofactor evidence="1">
        <name>FMN</name>
        <dbReference type="ChEBI" id="CHEBI:58210"/>
    </cofactor>
</comment>
<reference evidence="10" key="1">
    <citation type="submission" date="2015-04" db="EMBL/GenBank/DDBJ databases">
        <authorList>
            <person name="Schardt J."/>
            <person name="Mueller-Herbst S."/>
            <person name="Scherer S."/>
            <person name="Huptas C."/>
        </authorList>
    </citation>
    <scope>NUCLEOTIDE SEQUENCE [LARGE SCALE GENOMIC DNA]</scope>
    <source>
        <strain evidence="10">Kiel-L1</strain>
    </source>
</reference>
<evidence type="ECO:0000313" key="10">
    <source>
        <dbReference type="Proteomes" id="UP000257055"/>
    </source>
</evidence>
<dbReference type="SUPFAM" id="SSF55469">
    <property type="entry name" value="FMN-dependent nitroreductase-like"/>
    <property type="match status" value="1"/>
</dbReference>
<dbReference type="PANTHER" id="PTHR43821:SF1">
    <property type="entry name" value="NAD(P)H NITROREDUCTASE YDJA-RELATED"/>
    <property type="match status" value="1"/>
</dbReference>
<dbReference type="PANTHER" id="PTHR43821">
    <property type="entry name" value="NAD(P)H NITROREDUCTASE YDJA-RELATED"/>
    <property type="match status" value="1"/>
</dbReference>
<dbReference type="CDD" id="cd02135">
    <property type="entry name" value="YdjA-like"/>
    <property type="match status" value="1"/>
</dbReference>
<proteinExistence type="inferred from homology"/>
<evidence type="ECO:0000256" key="3">
    <source>
        <dbReference type="ARBA" id="ARBA00022630"/>
    </source>
</evidence>
<dbReference type="AlphaFoldDB" id="A0A3D8TSN2"/>
<comment type="caution">
    <text evidence="9">The sequence shown here is derived from an EMBL/GenBank/DDBJ whole genome shotgun (WGS) entry which is preliminary data.</text>
</comment>